<dbReference type="EMBL" id="MHRJ01000034">
    <property type="protein sequence ID" value="OHA21957.1"/>
    <property type="molecule type" value="Genomic_DNA"/>
</dbReference>
<organism evidence="1 2">
    <name type="scientific">Candidatus Taylorbacteria bacterium RIFCSPHIGHO2_02_49_25</name>
    <dbReference type="NCBI Taxonomy" id="1802305"/>
    <lineage>
        <taxon>Bacteria</taxon>
        <taxon>Candidatus Tayloriibacteriota</taxon>
    </lineage>
</organism>
<sequence>MISTTVFAVSFLGLLALLGCKILELNRGVQTPLTRFRSAVDPLLARCLAYCRLNVRMAVSAGFHASLRSVRTSSIKIRTVFDATMHTVAARLNRYLRTRRLHLRHGNEVSAHLKTVLEKEDKNNKRPTAP</sequence>
<reference evidence="1 2" key="1">
    <citation type="journal article" date="2016" name="Nat. Commun.">
        <title>Thousands of microbial genomes shed light on interconnected biogeochemical processes in an aquifer system.</title>
        <authorList>
            <person name="Anantharaman K."/>
            <person name="Brown C.T."/>
            <person name="Hug L.A."/>
            <person name="Sharon I."/>
            <person name="Castelle C.J."/>
            <person name="Probst A.J."/>
            <person name="Thomas B.C."/>
            <person name="Singh A."/>
            <person name="Wilkins M.J."/>
            <person name="Karaoz U."/>
            <person name="Brodie E.L."/>
            <person name="Williams K.H."/>
            <person name="Hubbard S.S."/>
            <person name="Banfield J.F."/>
        </authorList>
    </citation>
    <scope>NUCLEOTIDE SEQUENCE [LARGE SCALE GENOMIC DNA]</scope>
</reference>
<proteinExistence type="predicted"/>
<accession>A0A1G2MDJ0</accession>
<dbReference type="Proteomes" id="UP000176493">
    <property type="component" value="Unassembled WGS sequence"/>
</dbReference>
<name>A0A1G2MDJ0_9BACT</name>
<protein>
    <submittedName>
        <fullName evidence="1">Uncharacterized protein</fullName>
    </submittedName>
</protein>
<evidence type="ECO:0000313" key="1">
    <source>
        <dbReference type="EMBL" id="OHA21957.1"/>
    </source>
</evidence>
<evidence type="ECO:0000313" key="2">
    <source>
        <dbReference type="Proteomes" id="UP000176493"/>
    </source>
</evidence>
<gene>
    <name evidence="1" type="ORF">A2W52_01410</name>
</gene>
<comment type="caution">
    <text evidence="1">The sequence shown here is derived from an EMBL/GenBank/DDBJ whole genome shotgun (WGS) entry which is preliminary data.</text>
</comment>
<dbReference type="AlphaFoldDB" id="A0A1G2MDJ0"/>